<name>A0A078GV30_BRANA</name>
<dbReference type="EMBL" id="LK032220">
    <property type="protein sequence ID" value="CDY28478.1"/>
    <property type="molecule type" value="Genomic_DNA"/>
</dbReference>
<evidence type="ECO:0000313" key="4">
    <source>
        <dbReference type="Proteomes" id="UP000028999"/>
    </source>
</evidence>
<reference evidence="2" key="3">
    <citation type="submission" date="2021-01" db="EMBL/GenBank/DDBJ databases">
        <authorList>
            <consortium name="Genoscope - CEA"/>
            <person name="William W."/>
        </authorList>
    </citation>
    <scope>NUCLEOTIDE SEQUENCE</scope>
</reference>
<dbReference type="OMA" id="VYALGPP"/>
<reference evidence="3 4" key="1">
    <citation type="journal article" date="2014" name="Science">
        <title>Plant genetics. Early allopolyploid evolution in the post-Neolithic Brassica napus oilseed genome.</title>
        <authorList>
            <person name="Chalhoub B."/>
            <person name="Denoeud F."/>
            <person name="Liu S."/>
            <person name="Parkin I.A."/>
            <person name="Tang H."/>
            <person name="Wang X."/>
            <person name="Chiquet J."/>
            <person name="Belcram H."/>
            <person name="Tong C."/>
            <person name="Samans B."/>
            <person name="Correa M."/>
            <person name="Da Silva C."/>
            <person name="Just J."/>
            <person name="Falentin C."/>
            <person name="Koh C.S."/>
            <person name="Le Clainche I."/>
            <person name="Bernard M."/>
            <person name="Bento P."/>
            <person name="Noel B."/>
            <person name="Labadie K."/>
            <person name="Alberti A."/>
            <person name="Charles M."/>
            <person name="Arnaud D."/>
            <person name="Guo H."/>
            <person name="Daviaud C."/>
            <person name="Alamery S."/>
            <person name="Jabbari K."/>
            <person name="Zhao M."/>
            <person name="Edger P.P."/>
            <person name="Chelaifa H."/>
            <person name="Tack D."/>
            <person name="Lassalle G."/>
            <person name="Mestiri I."/>
            <person name="Schnel N."/>
            <person name="Le Paslier M.C."/>
            <person name="Fan G."/>
            <person name="Renault V."/>
            <person name="Bayer P.E."/>
            <person name="Golicz A.A."/>
            <person name="Manoli S."/>
            <person name="Lee T.H."/>
            <person name="Thi V.H."/>
            <person name="Chalabi S."/>
            <person name="Hu Q."/>
            <person name="Fan C."/>
            <person name="Tollenaere R."/>
            <person name="Lu Y."/>
            <person name="Battail C."/>
            <person name="Shen J."/>
            <person name="Sidebottom C.H."/>
            <person name="Wang X."/>
            <person name="Canaguier A."/>
            <person name="Chauveau A."/>
            <person name="Berard A."/>
            <person name="Deniot G."/>
            <person name="Guan M."/>
            <person name="Liu Z."/>
            <person name="Sun F."/>
            <person name="Lim Y.P."/>
            <person name="Lyons E."/>
            <person name="Town C.D."/>
            <person name="Bancroft I."/>
            <person name="Wang X."/>
            <person name="Meng J."/>
            <person name="Ma J."/>
            <person name="Pires J.C."/>
            <person name="King G.J."/>
            <person name="Brunel D."/>
            <person name="Delourme R."/>
            <person name="Renard M."/>
            <person name="Aury J.M."/>
            <person name="Adams K.L."/>
            <person name="Batley J."/>
            <person name="Snowdon R.J."/>
            <person name="Tost J."/>
            <person name="Edwards D."/>
            <person name="Zhou Y."/>
            <person name="Hua W."/>
            <person name="Sharpe A.G."/>
            <person name="Paterson A.H."/>
            <person name="Guan C."/>
            <person name="Wincker P."/>
        </authorList>
    </citation>
    <scope>NUCLEOTIDE SEQUENCE [LARGE SCALE GENOMIC DNA]</scope>
    <source>
        <strain evidence="4">cv. Darmor-bzh</strain>
    </source>
</reference>
<keyword evidence="4" id="KW-1185">Reference proteome</keyword>
<dbReference type="GO" id="GO:0009664">
    <property type="term" value="P:plant-type cell wall organization"/>
    <property type="evidence" value="ECO:0007669"/>
    <property type="project" value="InterPro"/>
</dbReference>
<dbReference type="AlphaFoldDB" id="A0A078GV30"/>
<reference evidence="3" key="2">
    <citation type="submission" date="2014-06" db="EMBL/GenBank/DDBJ databases">
        <authorList>
            <person name="Genoscope - CEA"/>
        </authorList>
    </citation>
    <scope>NUCLEOTIDE SEQUENCE</scope>
</reference>
<dbReference type="EMBL" id="HG994371">
    <property type="protein sequence ID" value="CAF1977272.1"/>
    <property type="molecule type" value="Genomic_DNA"/>
</dbReference>
<dbReference type="InterPro" id="IPR006706">
    <property type="entry name" value="Extensin_dom"/>
</dbReference>
<dbReference type="GO" id="GO:0005199">
    <property type="term" value="F:structural constituent of cell wall"/>
    <property type="evidence" value="ECO:0007669"/>
    <property type="project" value="InterPro"/>
</dbReference>
<evidence type="ECO:0000259" key="1">
    <source>
        <dbReference type="Pfam" id="PF04554"/>
    </source>
</evidence>
<evidence type="ECO:0000313" key="2">
    <source>
        <dbReference type="EMBL" id="CAF1977272.1"/>
    </source>
</evidence>
<dbReference type="PaxDb" id="3708-A0A078GV30"/>
<gene>
    <name evidence="3" type="primary">BnaC07g13060D</name>
    <name evidence="2" type="ORF">DARMORV10_C07P20290.1</name>
    <name evidence="3" type="ORF">GSBRNA2T00040368001</name>
</gene>
<feature type="domain" description="Extensin" evidence="1">
    <location>
        <begin position="13"/>
        <end position="39"/>
    </location>
</feature>
<sequence length="65" mass="7289">MTSSPGMGRSANLVYALGPPPLVYNSPTPKADYKSPPPPYFLCQEFQCDQGYITRQSSHEGQRYY</sequence>
<dbReference type="Proteomes" id="UP000028999">
    <property type="component" value="Unassembled WGS sequence"/>
</dbReference>
<organism evidence="3 4">
    <name type="scientific">Brassica napus</name>
    <name type="common">Rape</name>
    <dbReference type="NCBI Taxonomy" id="3708"/>
    <lineage>
        <taxon>Eukaryota</taxon>
        <taxon>Viridiplantae</taxon>
        <taxon>Streptophyta</taxon>
        <taxon>Embryophyta</taxon>
        <taxon>Tracheophyta</taxon>
        <taxon>Spermatophyta</taxon>
        <taxon>Magnoliopsida</taxon>
        <taxon>eudicotyledons</taxon>
        <taxon>Gunneridae</taxon>
        <taxon>Pentapetalae</taxon>
        <taxon>rosids</taxon>
        <taxon>malvids</taxon>
        <taxon>Brassicales</taxon>
        <taxon>Brassicaceae</taxon>
        <taxon>Brassiceae</taxon>
        <taxon>Brassica</taxon>
    </lineage>
</organism>
<proteinExistence type="predicted"/>
<dbReference type="Gramene" id="CDY28478">
    <property type="protein sequence ID" value="CDY28478"/>
    <property type="gene ID" value="GSBRNA2T00040368001"/>
</dbReference>
<dbReference type="Pfam" id="PF04554">
    <property type="entry name" value="Extensin_2"/>
    <property type="match status" value="1"/>
</dbReference>
<protein>
    <submittedName>
        <fullName evidence="2">(rape) hypothetical protein</fullName>
    </submittedName>
    <submittedName>
        <fullName evidence="3">BnaC07g13060D protein</fullName>
    </submittedName>
</protein>
<accession>A0A078GV30</accession>
<dbReference type="Proteomes" id="UP001295469">
    <property type="component" value="Chromosome C07"/>
</dbReference>
<evidence type="ECO:0000313" key="3">
    <source>
        <dbReference type="EMBL" id="CDY28478.1"/>
    </source>
</evidence>